<dbReference type="GO" id="GO:0016491">
    <property type="term" value="F:oxidoreductase activity"/>
    <property type="evidence" value="ECO:0007669"/>
    <property type="project" value="InterPro"/>
</dbReference>
<proteinExistence type="predicted"/>
<evidence type="ECO:0000259" key="1">
    <source>
        <dbReference type="PROSITE" id="PS51352"/>
    </source>
</evidence>
<dbReference type="RefSeq" id="WP_076349237.1">
    <property type="nucleotide sequence ID" value="NZ_CP019082.1"/>
</dbReference>
<dbReference type="STRING" id="1387353.BSF38_04398"/>
<keyword evidence="3" id="KW-1185">Reference proteome</keyword>
<dbReference type="GO" id="GO:0016209">
    <property type="term" value="F:antioxidant activity"/>
    <property type="evidence" value="ECO:0007669"/>
    <property type="project" value="InterPro"/>
</dbReference>
<dbReference type="Proteomes" id="UP000186309">
    <property type="component" value="Chromosome"/>
</dbReference>
<dbReference type="Gene3D" id="3.40.30.10">
    <property type="entry name" value="Glutaredoxin"/>
    <property type="match status" value="1"/>
</dbReference>
<dbReference type="InterPro" id="IPR036249">
    <property type="entry name" value="Thioredoxin-like_sf"/>
</dbReference>
<feature type="domain" description="Thioredoxin" evidence="1">
    <location>
        <begin position="60"/>
        <end position="199"/>
    </location>
</feature>
<dbReference type="SUPFAM" id="SSF52833">
    <property type="entry name" value="Thioredoxin-like"/>
    <property type="match status" value="1"/>
</dbReference>
<protein>
    <submittedName>
        <fullName evidence="2">Thiol-disulfide oxidoreductase ResA</fullName>
    </submittedName>
</protein>
<name>A0A1U7CVD6_9BACT</name>
<dbReference type="PROSITE" id="PS51352">
    <property type="entry name" value="THIOREDOXIN_2"/>
    <property type="match status" value="1"/>
</dbReference>
<evidence type="ECO:0000313" key="3">
    <source>
        <dbReference type="Proteomes" id="UP000186309"/>
    </source>
</evidence>
<dbReference type="InterPro" id="IPR000866">
    <property type="entry name" value="AhpC/TSA"/>
</dbReference>
<gene>
    <name evidence="2" type="primary">resA_17</name>
    <name evidence="2" type="ORF">BSF38_04398</name>
</gene>
<reference evidence="3" key="1">
    <citation type="submission" date="2016-12" db="EMBL/GenBank/DDBJ databases">
        <title>Comparative genomics of four Isosphaeraceae planctomycetes: a common pool of plasmids and glycoside hydrolase genes.</title>
        <authorList>
            <person name="Ivanova A."/>
        </authorList>
    </citation>
    <scope>NUCLEOTIDE SEQUENCE [LARGE SCALE GENOMIC DNA]</scope>
    <source>
        <strain evidence="3">PX4</strain>
    </source>
</reference>
<evidence type="ECO:0000313" key="2">
    <source>
        <dbReference type="EMBL" id="APW62843.1"/>
    </source>
</evidence>
<dbReference type="InterPro" id="IPR013766">
    <property type="entry name" value="Thioredoxin_domain"/>
</dbReference>
<accession>A0A1U7CVD6</accession>
<dbReference type="EMBL" id="CP019082">
    <property type="protein sequence ID" value="APW62843.1"/>
    <property type="molecule type" value="Genomic_DNA"/>
</dbReference>
<organism evidence="2 3">
    <name type="scientific">Paludisphaera borealis</name>
    <dbReference type="NCBI Taxonomy" id="1387353"/>
    <lineage>
        <taxon>Bacteria</taxon>
        <taxon>Pseudomonadati</taxon>
        <taxon>Planctomycetota</taxon>
        <taxon>Planctomycetia</taxon>
        <taxon>Isosphaerales</taxon>
        <taxon>Isosphaeraceae</taxon>
        <taxon>Paludisphaera</taxon>
    </lineage>
</organism>
<sequence length="221" mass="23783">MPKNQLTIVGAFTVLATVFAVYSWAVLGTGPKPDEGSGFVVIESEKQHLVTSEMLAATEKVARTTAPAFRAEATDGKTYDLAELTRKGPVVLAFIKEGCPCSIESQPYFNRLFEAYGAKVPFFGVIDGPVNRAGKWGRVNHAAFPILSDVDLTIIHDYKAESSAYLALVSQGGTIEKLWPGYSVEMLNEVSARLAKFAGMDVQPIDTTGAPQGEMLTGCPF</sequence>
<dbReference type="KEGG" id="pbor:BSF38_04398"/>
<dbReference type="Pfam" id="PF00578">
    <property type="entry name" value="AhpC-TSA"/>
    <property type="match status" value="1"/>
</dbReference>
<dbReference type="AlphaFoldDB" id="A0A1U7CVD6"/>